<dbReference type="Pfam" id="PF05990">
    <property type="entry name" value="DUF900"/>
    <property type="match status" value="1"/>
</dbReference>
<sequence length="325" mass="37429">MLFITNRTPKQSARSRKGRRISFDYQNTAVSQYLYFCQRHNTDEYTEILHHDFFQYLKSLPAHTQLLFYIHGFNNNMEPDVFENANKLQNLINQQSSQLVEVIPIIWPCDDDSALAFIDDYWDDQDAADASGPAFSRLLGKFEQWRREAEQQQHPCFKRMNVLAHSMGSRLLVNAIAGWASKYNANNMPLLFRNIFMVAADVDNQILESDKPGHHLSDSARNLCVYFARDDLAMPASKLANLRHKCLSRRMGMTGPNDLKQLPKNVYEIDCDNFNNKFDLKGHSYFLDNKHGVASPVIEHMIKAITTGRVSPPQSSHILEFIQPD</sequence>
<organism evidence="1 2">
    <name type="scientific">Parashewanella curva</name>
    <dbReference type="NCBI Taxonomy" id="2338552"/>
    <lineage>
        <taxon>Bacteria</taxon>
        <taxon>Pseudomonadati</taxon>
        <taxon>Pseudomonadota</taxon>
        <taxon>Gammaproteobacteria</taxon>
        <taxon>Alteromonadales</taxon>
        <taxon>Shewanellaceae</taxon>
        <taxon>Parashewanella</taxon>
    </lineage>
</organism>
<gene>
    <name evidence="1" type="ORF">D5018_03155</name>
</gene>
<dbReference type="Proteomes" id="UP000281474">
    <property type="component" value="Unassembled WGS sequence"/>
</dbReference>
<dbReference type="OrthoDB" id="9797755at2"/>
<keyword evidence="1" id="KW-0378">Hydrolase</keyword>
<proteinExistence type="predicted"/>
<reference evidence="1 2" key="1">
    <citation type="submission" date="2018-09" db="EMBL/GenBank/DDBJ databases">
        <title>Phylogeny of the Shewanellaceae, and recommendation for two new genera, Pseudoshewanella and Parashewanella.</title>
        <authorList>
            <person name="Wang G."/>
        </authorList>
    </citation>
    <scope>NUCLEOTIDE SEQUENCE [LARGE SCALE GENOMIC DNA]</scope>
    <source>
        <strain evidence="1 2">C51</strain>
    </source>
</reference>
<evidence type="ECO:0000313" key="2">
    <source>
        <dbReference type="Proteomes" id="UP000281474"/>
    </source>
</evidence>
<dbReference type="EMBL" id="QZEI01000005">
    <property type="protein sequence ID" value="RLV61271.1"/>
    <property type="molecule type" value="Genomic_DNA"/>
</dbReference>
<name>A0A3L8Q0W0_9GAMM</name>
<comment type="caution">
    <text evidence="1">The sequence shown here is derived from an EMBL/GenBank/DDBJ whole genome shotgun (WGS) entry which is preliminary data.</text>
</comment>
<accession>A0A3L8Q0W0</accession>
<dbReference type="AlphaFoldDB" id="A0A3L8Q0W0"/>
<evidence type="ECO:0000313" key="1">
    <source>
        <dbReference type="EMBL" id="RLV61271.1"/>
    </source>
</evidence>
<keyword evidence="2" id="KW-1185">Reference proteome</keyword>
<dbReference type="RefSeq" id="WP_121837533.1">
    <property type="nucleotide sequence ID" value="NZ_ML014756.1"/>
</dbReference>
<dbReference type="GO" id="GO:0016787">
    <property type="term" value="F:hydrolase activity"/>
    <property type="evidence" value="ECO:0007669"/>
    <property type="project" value="UniProtKB-KW"/>
</dbReference>
<protein>
    <submittedName>
        <fullName evidence="1">Alpha/beta hydrolase</fullName>
    </submittedName>
</protein>
<dbReference type="InterPro" id="IPR010297">
    <property type="entry name" value="DUF900_hydrolase"/>
</dbReference>